<keyword evidence="1" id="KW-0175">Coiled coil</keyword>
<evidence type="ECO:0000313" key="3">
    <source>
        <dbReference type="EMBL" id="CUQ02621.1"/>
    </source>
</evidence>
<dbReference type="GO" id="GO:0008854">
    <property type="term" value="F:exodeoxyribonuclease V activity"/>
    <property type="evidence" value="ECO:0007669"/>
    <property type="project" value="UniProtKB-EC"/>
</dbReference>
<dbReference type="Pfam" id="PF13604">
    <property type="entry name" value="AAA_30"/>
    <property type="match status" value="1"/>
</dbReference>
<keyword evidence="3" id="KW-0378">Hydrolase</keyword>
<dbReference type="EMBL" id="CZAB01000075">
    <property type="protein sequence ID" value="CUQ02621.1"/>
    <property type="molecule type" value="Genomic_DNA"/>
</dbReference>
<dbReference type="RefSeq" id="WP_022200838.1">
    <property type="nucleotide sequence ID" value="NZ_CZAB01000075.1"/>
</dbReference>
<organism evidence="3 4">
    <name type="scientific">Enterocloster clostridioformis</name>
    <dbReference type="NCBI Taxonomy" id="1531"/>
    <lineage>
        <taxon>Bacteria</taxon>
        <taxon>Bacillati</taxon>
        <taxon>Bacillota</taxon>
        <taxon>Clostridia</taxon>
        <taxon>Lachnospirales</taxon>
        <taxon>Lachnospiraceae</taxon>
        <taxon>Enterocloster</taxon>
    </lineage>
</organism>
<evidence type="ECO:0000259" key="2">
    <source>
        <dbReference type="Pfam" id="PF13538"/>
    </source>
</evidence>
<dbReference type="SUPFAM" id="SSF52540">
    <property type="entry name" value="P-loop containing nucleoside triphosphate hydrolases"/>
    <property type="match status" value="2"/>
</dbReference>
<protein>
    <submittedName>
        <fullName evidence="3">Exodeoxyribonuclease V subunit alpha</fullName>
        <ecNumber evidence="3">3.1.11.5</ecNumber>
    </submittedName>
</protein>
<dbReference type="EC" id="3.1.11.5" evidence="3"/>
<dbReference type="Proteomes" id="UP000095512">
    <property type="component" value="Unassembled WGS sequence"/>
</dbReference>
<dbReference type="InterPro" id="IPR027417">
    <property type="entry name" value="P-loop_NTPase"/>
</dbReference>
<reference evidence="3 4" key="1">
    <citation type="submission" date="2015-09" db="EMBL/GenBank/DDBJ databases">
        <authorList>
            <consortium name="Pathogen Informatics"/>
        </authorList>
    </citation>
    <scope>NUCLEOTIDE SEQUENCE [LARGE SCALE GENOMIC DNA]</scope>
    <source>
        <strain evidence="3 4">2789STDY5834865</strain>
    </source>
</reference>
<accession>A0A174T245</accession>
<sequence length="1100" mass="127010">MHLNNSDLIRRHISTHSERSAEDRAAVSALETFLASDGKINTNFSCDDKWPNHDGTFEFVSNPEISRCPEQNFIVQIKGTHNYTETNGIISYSLKSLAFPAFIAKEVTADPGILFIVLNPDVRGEKRVFWKYVSPGFIKSIDFEKNSTTIKLNAEDEIKDTDESVNIFCNKLKRIIDFHLFLNKLNKNNLKKEDAIKIIETRCEDISLEIDRINNENKSRDNISRRIVNGLYDLCYATLILNAINLGYTDVNERLAWELSQFNIETQYLSKFLKGLKYIGSRIPDEGQSERLMLKYYSYLWEIRKFLKNNFSILVLENLESFPLHTDTLDTEYYEMVVSSIAAIDLSPKNVRTSRYYIQKKTPFFVNGERYFEITLQLAGLYATKFNRITVYTKQNISTNYSIQIAYADAEINLWGANSKIKVVTNWKVSINPSCLNKLGKVLHISTNLNKNYGEYTSLMDFLTKTGINLLDLINLHENRYQNALHQIYGGTKTNTFEEVFFKLRRDYALSSNKMGKHTVRYILLNLREEILESVLPNTFDKKCLTEELYITSRCYPFEKKPFISNLAGRKTSKGNINDILEITNGSEQYNTVYPYLTIESLIYKTGELYFDVDSVASMEKIKKYNDSLDAWECSNGFRINEENGYLSIDSYEANTLFILEKLLKLSKVSNRGQQESNSRYLRESNLKFEDPLKKVALQKVFVKSQVMLIYGAAGTGKTTLINYVSNMMMQSKKLFLTKTHTALQNLKRRIENPGSESDFVSIDSFTKMVTLTDYDVIFIDECSTIDNRTMGKMLEKIDDDTLLVLAGDIYQIESIDFGNWFYYAKDIIKTDGANVELLNTWRTEKEELKSLWDGVRKIEPIITEKLAIDGPFSSDIGEEIFVSKDEDEIVLCLNYDGKFGLNNMNLYFQNANTKSEVYSWAEWTFKVGDPIIFLDTKRSSLLYNNLKGRIVDISKSDSAILFTLDIDTILTERQCRNESFEFVDVTDFGTRICLEVIASIEELEDDEERVKTIIPFQIAYAVSIHKAQGLEYKSVKIIIPSYNAEKISHSIFYTAITRAKEKLKIYWSAETMQDIIESFTKEKDESWTHSMIKKKLDLE</sequence>
<name>A0A174T245_9FIRM</name>
<dbReference type="AlphaFoldDB" id="A0A174T245"/>
<gene>
    <name evidence="3" type="primary">recD_2</name>
    <name evidence="3" type="ORF">ERS852480_04673</name>
</gene>
<dbReference type="Gene3D" id="3.40.50.300">
    <property type="entry name" value="P-loop containing nucleotide triphosphate hydrolases"/>
    <property type="match status" value="2"/>
</dbReference>
<dbReference type="InterPro" id="IPR027785">
    <property type="entry name" value="UvrD-like_helicase_C"/>
</dbReference>
<dbReference type="Pfam" id="PF13538">
    <property type="entry name" value="UvrD_C_2"/>
    <property type="match status" value="1"/>
</dbReference>
<proteinExistence type="predicted"/>
<evidence type="ECO:0000313" key="4">
    <source>
        <dbReference type="Proteomes" id="UP000095512"/>
    </source>
</evidence>
<feature type="domain" description="UvrD-like helicase C-terminal" evidence="2">
    <location>
        <begin position="1020"/>
        <end position="1065"/>
    </location>
</feature>
<feature type="coiled-coil region" evidence="1">
    <location>
        <begin position="182"/>
        <end position="216"/>
    </location>
</feature>
<evidence type="ECO:0000256" key="1">
    <source>
        <dbReference type="SAM" id="Coils"/>
    </source>
</evidence>
<dbReference type="CDD" id="cd18809">
    <property type="entry name" value="SF1_C_RecD"/>
    <property type="match status" value="1"/>
</dbReference>